<dbReference type="AlphaFoldDB" id="A0A1Z4MV25"/>
<sequence>MYDYRFKLYLHNYRYLLLVLGNIISFGEAIAFIQAAYSFGFRYPGFNEYRLWFAAENTQRMAIVDSRHYLLGNLEHNAGLRVGVLFYKWR</sequence>
<accession>A0A1Z4MV25</accession>
<evidence type="ECO:0000313" key="2">
    <source>
        <dbReference type="EMBL" id="BAY97287.1"/>
    </source>
</evidence>
<gene>
    <name evidence="2" type="ORF">NIES37_12250</name>
</gene>
<feature type="transmembrane region" description="Helical" evidence="1">
    <location>
        <begin position="15"/>
        <end position="37"/>
    </location>
</feature>
<evidence type="ECO:0000256" key="1">
    <source>
        <dbReference type="SAM" id="Phobius"/>
    </source>
</evidence>
<keyword evidence="1" id="KW-1133">Transmembrane helix</keyword>
<keyword evidence="1" id="KW-0472">Membrane</keyword>
<protein>
    <submittedName>
        <fullName evidence="2">Uncharacterized protein</fullName>
    </submittedName>
</protein>
<name>A0A1Z4MV25_9CYAN</name>
<keyword evidence="1" id="KW-0812">Transmembrane</keyword>
<dbReference type="EMBL" id="AP018248">
    <property type="protein sequence ID" value="BAY97287.1"/>
    <property type="molecule type" value="Genomic_DNA"/>
</dbReference>
<reference evidence="2 3" key="1">
    <citation type="submission" date="2017-06" db="EMBL/GenBank/DDBJ databases">
        <title>Genome sequencing of cyanobaciteial culture collection at National Institute for Environmental Studies (NIES).</title>
        <authorList>
            <person name="Hirose Y."/>
            <person name="Shimura Y."/>
            <person name="Fujisawa T."/>
            <person name="Nakamura Y."/>
            <person name="Kawachi M."/>
        </authorList>
    </citation>
    <scope>NUCLEOTIDE SEQUENCE [LARGE SCALE GENOMIC DNA]</scope>
    <source>
        <strain evidence="2 3">NIES-37</strain>
    </source>
</reference>
<proteinExistence type="predicted"/>
<dbReference type="KEGG" id="ttq:NIES37_12250"/>
<keyword evidence="3" id="KW-1185">Reference proteome</keyword>
<organism evidence="2 3">
    <name type="scientific">Tolypothrix tenuis PCC 7101</name>
    <dbReference type="NCBI Taxonomy" id="231146"/>
    <lineage>
        <taxon>Bacteria</taxon>
        <taxon>Bacillati</taxon>
        <taxon>Cyanobacteriota</taxon>
        <taxon>Cyanophyceae</taxon>
        <taxon>Nostocales</taxon>
        <taxon>Tolypothrichaceae</taxon>
        <taxon>Tolypothrix</taxon>
    </lineage>
</organism>
<dbReference type="Proteomes" id="UP000218785">
    <property type="component" value="Chromosome"/>
</dbReference>
<evidence type="ECO:0000313" key="3">
    <source>
        <dbReference type="Proteomes" id="UP000218785"/>
    </source>
</evidence>